<keyword evidence="4" id="KW-0813">Transport</keyword>
<evidence type="ECO:0000256" key="10">
    <source>
        <dbReference type="ARBA" id="ARBA00023225"/>
    </source>
</evidence>
<keyword evidence="7" id="KW-1005">Bacterial flagellum biogenesis</keyword>
<evidence type="ECO:0000256" key="1">
    <source>
        <dbReference type="ARBA" id="ARBA00004413"/>
    </source>
</evidence>
<dbReference type="Proteomes" id="UP001296943">
    <property type="component" value="Unassembled WGS sequence"/>
</dbReference>
<evidence type="ECO:0000313" key="12">
    <source>
        <dbReference type="EMBL" id="MBM7571822.1"/>
    </source>
</evidence>
<dbReference type="NCBIfam" id="TIGR02473">
    <property type="entry name" value="flagell_FliJ"/>
    <property type="match status" value="1"/>
</dbReference>
<evidence type="ECO:0000256" key="11">
    <source>
        <dbReference type="SAM" id="Coils"/>
    </source>
</evidence>
<keyword evidence="6" id="KW-0145">Chemotaxis</keyword>
<accession>A0ABS2N105</accession>
<keyword evidence="12" id="KW-0966">Cell projection</keyword>
<dbReference type="Pfam" id="PF02050">
    <property type="entry name" value="FliJ"/>
    <property type="match status" value="1"/>
</dbReference>
<evidence type="ECO:0000256" key="6">
    <source>
        <dbReference type="ARBA" id="ARBA00022500"/>
    </source>
</evidence>
<dbReference type="Gene3D" id="1.10.287.1700">
    <property type="match status" value="1"/>
</dbReference>
<gene>
    <name evidence="12" type="ORF">JOC48_002323</name>
</gene>
<reference evidence="12 13" key="1">
    <citation type="submission" date="2021-01" db="EMBL/GenBank/DDBJ databases">
        <title>Genomic Encyclopedia of Type Strains, Phase IV (KMG-IV): sequencing the most valuable type-strain genomes for metagenomic binning, comparative biology and taxonomic classification.</title>
        <authorList>
            <person name="Goeker M."/>
        </authorList>
    </citation>
    <scope>NUCLEOTIDE SEQUENCE [LARGE SCALE GENOMIC DNA]</scope>
    <source>
        <strain evidence="12 13">DSM 23711</strain>
    </source>
</reference>
<evidence type="ECO:0000256" key="3">
    <source>
        <dbReference type="ARBA" id="ARBA00020392"/>
    </source>
</evidence>
<keyword evidence="12" id="KW-0969">Cilium</keyword>
<evidence type="ECO:0000313" key="13">
    <source>
        <dbReference type="Proteomes" id="UP001296943"/>
    </source>
</evidence>
<dbReference type="EMBL" id="JAFBDR010000011">
    <property type="protein sequence ID" value="MBM7571822.1"/>
    <property type="molecule type" value="Genomic_DNA"/>
</dbReference>
<evidence type="ECO:0000256" key="7">
    <source>
        <dbReference type="ARBA" id="ARBA00022795"/>
    </source>
</evidence>
<evidence type="ECO:0000256" key="9">
    <source>
        <dbReference type="ARBA" id="ARBA00023136"/>
    </source>
</evidence>
<feature type="coiled-coil region" evidence="11">
    <location>
        <begin position="76"/>
        <end position="134"/>
    </location>
</feature>
<comment type="similarity">
    <text evidence="2">Belongs to the FliJ family.</text>
</comment>
<keyword evidence="10" id="KW-1006">Bacterial flagellum protein export</keyword>
<comment type="caution">
    <text evidence="12">The sequence shown here is derived from an EMBL/GenBank/DDBJ whole genome shotgun (WGS) entry which is preliminary data.</text>
</comment>
<keyword evidence="13" id="KW-1185">Reference proteome</keyword>
<keyword evidence="11" id="KW-0175">Coiled coil</keyword>
<dbReference type="InterPro" id="IPR053716">
    <property type="entry name" value="Flag_assembly_chemotaxis_eff"/>
</dbReference>
<keyword evidence="8" id="KW-0653">Protein transport</keyword>
<evidence type="ECO:0000256" key="2">
    <source>
        <dbReference type="ARBA" id="ARBA00010004"/>
    </source>
</evidence>
<organism evidence="12 13">
    <name type="scientific">Aquibacillus albus</name>
    <dbReference type="NCBI Taxonomy" id="1168171"/>
    <lineage>
        <taxon>Bacteria</taxon>
        <taxon>Bacillati</taxon>
        <taxon>Bacillota</taxon>
        <taxon>Bacilli</taxon>
        <taxon>Bacillales</taxon>
        <taxon>Bacillaceae</taxon>
        <taxon>Aquibacillus</taxon>
    </lineage>
</organism>
<dbReference type="InterPro" id="IPR012823">
    <property type="entry name" value="Flagell_FliJ"/>
</dbReference>
<keyword evidence="12" id="KW-0282">Flagellum</keyword>
<keyword evidence="5" id="KW-1003">Cell membrane</keyword>
<evidence type="ECO:0000256" key="5">
    <source>
        <dbReference type="ARBA" id="ARBA00022475"/>
    </source>
</evidence>
<keyword evidence="9" id="KW-0472">Membrane</keyword>
<sequence length="151" mass="17852">MAETGTTHSFEKILSVRKRDKDQAQMDYQHSVTNFETKATQLYHLLSKKEYMEEKYQNFLKNSSTITQLASHSTYIEKIKLQIRQLEELVSRARSEMEGKQGKLTDAHVEVKKFEKLIERKKQLQEEKLMHQESVLMDEASAIQFLKSRIR</sequence>
<proteinExistence type="inferred from homology"/>
<evidence type="ECO:0000256" key="4">
    <source>
        <dbReference type="ARBA" id="ARBA00022448"/>
    </source>
</evidence>
<protein>
    <recommendedName>
        <fullName evidence="3">Flagellar FliJ protein</fullName>
    </recommendedName>
</protein>
<evidence type="ECO:0000256" key="8">
    <source>
        <dbReference type="ARBA" id="ARBA00022927"/>
    </source>
</evidence>
<dbReference type="RefSeq" id="WP_204499765.1">
    <property type="nucleotide sequence ID" value="NZ_JAFBDR010000011.1"/>
</dbReference>
<name>A0ABS2N105_9BACI</name>
<comment type="subcellular location">
    <subcellularLocation>
        <location evidence="1">Cell membrane</location>
        <topology evidence="1">Peripheral membrane protein</topology>
        <orientation evidence="1">Cytoplasmic side</orientation>
    </subcellularLocation>
</comment>